<keyword evidence="2" id="KW-0472">Membrane</keyword>
<feature type="compositionally biased region" description="Low complexity" evidence="1">
    <location>
        <begin position="178"/>
        <end position="205"/>
    </location>
</feature>
<keyword evidence="3" id="KW-0732">Signal</keyword>
<evidence type="ECO:0000313" key="4">
    <source>
        <dbReference type="EMBL" id="KAF1950937.1"/>
    </source>
</evidence>
<organism evidence="4 5">
    <name type="scientific">Byssothecium circinans</name>
    <dbReference type="NCBI Taxonomy" id="147558"/>
    <lineage>
        <taxon>Eukaryota</taxon>
        <taxon>Fungi</taxon>
        <taxon>Dikarya</taxon>
        <taxon>Ascomycota</taxon>
        <taxon>Pezizomycotina</taxon>
        <taxon>Dothideomycetes</taxon>
        <taxon>Pleosporomycetidae</taxon>
        <taxon>Pleosporales</taxon>
        <taxon>Massarineae</taxon>
        <taxon>Massarinaceae</taxon>
        <taxon>Byssothecium</taxon>
    </lineage>
</organism>
<keyword evidence="2" id="KW-0812">Transmembrane</keyword>
<evidence type="ECO:0000256" key="1">
    <source>
        <dbReference type="SAM" id="MobiDB-lite"/>
    </source>
</evidence>
<feature type="compositionally biased region" description="Polar residues" evidence="1">
    <location>
        <begin position="147"/>
        <end position="177"/>
    </location>
</feature>
<reference evidence="4" key="1">
    <citation type="journal article" date="2020" name="Stud. Mycol.">
        <title>101 Dothideomycetes genomes: a test case for predicting lifestyles and emergence of pathogens.</title>
        <authorList>
            <person name="Haridas S."/>
            <person name="Albert R."/>
            <person name="Binder M."/>
            <person name="Bloem J."/>
            <person name="Labutti K."/>
            <person name="Salamov A."/>
            <person name="Andreopoulos B."/>
            <person name="Baker S."/>
            <person name="Barry K."/>
            <person name="Bills G."/>
            <person name="Bluhm B."/>
            <person name="Cannon C."/>
            <person name="Castanera R."/>
            <person name="Culley D."/>
            <person name="Daum C."/>
            <person name="Ezra D."/>
            <person name="Gonzalez J."/>
            <person name="Henrissat B."/>
            <person name="Kuo A."/>
            <person name="Liang C."/>
            <person name="Lipzen A."/>
            <person name="Lutzoni F."/>
            <person name="Magnuson J."/>
            <person name="Mondo S."/>
            <person name="Nolan M."/>
            <person name="Ohm R."/>
            <person name="Pangilinan J."/>
            <person name="Park H.-J."/>
            <person name="Ramirez L."/>
            <person name="Alfaro M."/>
            <person name="Sun H."/>
            <person name="Tritt A."/>
            <person name="Yoshinaga Y."/>
            <person name="Zwiers L.-H."/>
            <person name="Turgeon B."/>
            <person name="Goodwin S."/>
            <person name="Spatafora J."/>
            <person name="Crous P."/>
            <person name="Grigoriev I."/>
        </authorList>
    </citation>
    <scope>NUCLEOTIDE SEQUENCE</scope>
    <source>
        <strain evidence="4">CBS 675.92</strain>
    </source>
</reference>
<feature type="signal peptide" evidence="3">
    <location>
        <begin position="1"/>
        <end position="22"/>
    </location>
</feature>
<evidence type="ECO:0000256" key="2">
    <source>
        <dbReference type="SAM" id="Phobius"/>
    </source>
</evidence>
<proteinExistence type="predicted"/>
<evidence type="ECO:0008006" key="6">
    <source>
        <dbReference type="Google" id="ProtNLM"/>
    </source>
</evidence>
<protein>
    <recommendedName>
        <fullName evidence="6">Mid2 domain-containing protein</fullName>
    </recommendedName>
</protein>
<name>A0A6A5TPS5_9PLEO</name>
<accession>A0A6A5TPS5</accession>
<keyword evidence="2" id="KW-1133">Transmembrane helix</keyword>
<feature type="chain" id="PRO_5025469153" description="Mid2 domain-containing protein" evidence="3">
    <location>
        <begin position="23"/>
        <end position="276"/>
    </location>
</feature>
<dbReference type="Proteomes" id="UP000800035">
    <property type="component" value="Unassembled WGS sequence"/>
</dbReference>
<feature type="region of interest" description="Disordered" evidence="1">
    <location>
        <begin position="241"/>
        <end position="276"/>
    </location>
</feature>
<evidence type="ECO:0000256" key="3">
    <source>
        <dbReference type="SAM" id="SignalP"/>
    </source>
</evidence>
<dbReference type="AlphaFoldDB" id="A0A6A5TPS5"/>
<feature type="region of interest" description="Disordered" evidence="1">
    <location>
        <begin position="145"/>
        <end position="205"/>
    </location>
</feature>
<keyword evidence="5" id="KW-1185">Reference proteome</keyword>
<sequence>MKLLHVFLCLLLVISSLFVCTAEFINPRAGKPGNIEEETRGIQDNERWPLGFYRAIKWEYNKTNYDAFEIRLCQVPYRNQPQSPITECPKLFHVDKGEDKATSFNWRVNLEGFHFDISDVFYFWFEPFRRNAGFRSHYIIITDPRSNKPSPTRAMSPTSGPASTLSISPTNSTSGPMSASSTLSVPPTTATSATSAPTGQTPTAPTAQKNVALKIAIPIVLGILVALLALFIFGRKHMGGLGKEESRGVSSTDIDTQEASPSQVSHGSHREVYEIG</sequence>
<dbReference type="EMBL" id="ML977021">
    <property type="protein sequence ID" value="KAF1950937.1"/>
    <property type="molecule type" value="Genomic_DNA"/>
</dbReference>
<feature type="transmembrane region" description="Helical" evidence="2">
    <location>
        <begin position="211"/>
        <end position="233"/>
    </location>
</feature>
<gene>
    <name evidence="4" type="ORF">CC80DRAFT_509303</name>
</gene>
<feature type="compositionally biased region" description="Polar residues" evidence="1">
    <location>
        <begin position="248"/>
        <end position="266"/>
    </location>
</feature>
<evidence type="ECO:0000313" key="5">
    <source>
        <dbReference type="Proteomes" id="UP000800035"/>
    </source>
</evidence>